<comment type="caution">
    <text evidence="2">The sequence shown here is derived from an EMBL/GenBank/DDBJ whole genome shotgun (WGS) entry which is preliminary data.</text>
</comment>
<organism evidence="2 3">
    <name type="scientific">Intoshia linei</name>
    <dbReference type="NCBI Taxonomy" id="1819745"/>
    <lineage>
        <taxon>Eukaryota</taxon>
        <taxon>Metazoa</taxon>
        <taxon>Spiralia</taxon>
        <taxon>Lophotrochozoa</taxon>
        <taxon>Mesozoa</taxon>
        <taxon>Orthonectida</taxon>
        <taxon>Rhopaluridae</taxon>
        <taxon>Intoshia</taxon>
    </lineage>
</organism>
<name>A0A177BAS5_9BILA</name>
<accession>A0A177BAS5</accession>
<dbReference type="InterPro" id="IPR011047">
    <property type="entry name" value="Quinoprotein_ADH-like_sf"/>
</dbReference>
<evidence type="ECO:0000313" key="2">
    <source>
        <dbReference type="EMBL" id="OAF70534.1"/>
    </source>
</evidence>
<keyword evidence="3" id="KW-1185">Reference proteome</keyword>
<dbReference type="Gene3D" id="2.130.10.10">
    <property type="entry name" value="YVTN repeat-like/Quinoprotein amine dehydrogenase"/>
    <property type="match status" value="1"/>
</dbReference>
<dbReference type="EMBL" id="LWCA01000136">
    <property type="protein sequence ID" value="OAF70534.1"/>
    <property type="molecule type" value="Genomic_DNA"/>
</dbReference>
<dbReference type="Proteomes" id="UP000078046">
    <property type="component" value="Unassembled WGS sequence"/>
</dbReference>
<dbReference type="InterPro" id="IPR015943">
    <property type="entry name" value="WD40/YVTN_repeat-like_dom_sf"/>
</dbReference>
<evidence type="ECO:0000313" key="3">
    <source>
        <dbReference type="Proteomes" id="UP000078046"/>
    </source>
</evidence>
<protein>
    <submittedName>
        <fullName evidence="2">Uncharacterized protein</fullName>
    </submittedName>
</protein>
<feature type="region of interest" description="Disordered" evidence="1">
    <location>
        <begin position="1"/>
        <end position="20"/>
    </location>
</feature>
<proteinExistence type="predicted"/>
<reference evidence="2 3" key="1">
    <citation type="submission" date="2016-04" db="EMBL/GenBank/DDBJ databases">
        <title>The genome of Intoshia linei affirms orthonectids as highly simplified spiralians.</title>
        <authorList>
            <person name="Mikhailov K.V."/>
            <person name="Slusarev G.S."/>
            <person name="Nikitin M.A."/>
            <person name="Logacheva M.D."/>
            <person name="Penin A."/>
            <person name="Aleoshin V."/>
            <person name="Panchin Y.V."/>
        </authorList>
    </citation>
    <scope>NUCLEOTIDE SEQUENCE [LARGE SCALE GENOMIC DNA]</scope>
    <source>
        <strain evidence="2">Intl2013</strain>
        <tissue evidence="2">Whole animal</tissue>
    </source>
</reference>
<dbReference type="AlphaFoldDB" id="A0A177BAS5"/>
<dbReference type="OrthoDB" id="339900at2759"/>
<dbReference type="SUPFAM" id="SSF50998">
    <property type="entry name" value="Quinoprotein alcohol dehydrogenase-like"/>
    <property type="match status" value="1"/>
</dbReference>
<sequence length="751" mass="85995">MNIDFDEYSRSDENLTTRNNQLSEEDIINKTIESYQSNSDFTDTFDIKDFSNDASLKSWDLETGELLLSFESSYPIKYICLNPDNNETAIISMEGNKIMVVNYHYGTIVREMTTSILAFSAYVIGIGQDYPNYLVGFYHDRIDLYDIKSGLLLKSKPSGMVLNWPEQHIGNCLLKAHGTNAFIAAKTYPYVICIDIKSLSEMWKIDISEGPKQSHVTSLSIGGRWINGEESIVFCNGMNNNISIRSIKNGSDLKTFKGCSDDSIELIETLEDLPAIYYENYKTVGFIDLKDESREPILPHPCQIRKIVAIGENLILTLSEDNIIRLWDRSLDTFSPDMSAFTGKYTLPPGISVDFLQNLMVQICPDIANDDGAMPDIKKFFTNSNMVKYWIRSDGTNYEGTSYMFIKFNNSNEFASRYLITTQNIVTNDLNVDICCTIWDLSKLTAVRRIFISPEYSFTTKCTFGETLIIMTSCTKKCIVAVDSIEVKVKNSLRNMEYIYNSKFIPFSSFNCIAYQKTKSIISFISPEMQIIGEFDIGQYDDKIHQIEKDKHENVLFVLSAETYNVYILNPSTLQQIKKISAFKYLNKTSMTVELVYQDTCYLLLCDHSVGSKFINIDLNPEHAMIYPSYDVTLMTSNDIDYYILLLYYEKENSVSILSTKAIGKNFNCMKKFIGENCIYAVIWSSDGYERTFYYLKTSDDKHSIDHIASFTLDNEGFPQFFMTNRIIENEILNCSKIHLLSVIRRTGEIP</sequence>
<evidence type="ECO:0000256" key="1">
    <source>
        <dbReference type="SAM" id="MobiDB-lite"/>
    </source>
</evidence>
<gene>
    <name evidence="2" type="ORF">A3Q56_01692</name>
</gene>